<gene>
    <name evidence="3" type="ordered locus">Clole_1926</name>
</gene>
<sequence>MSKIKKIWTTLFAKNKFRKGTELDEHSMEGLFEELYELQMKMSRTQHYLEELEGKETLASQYEVLDKEDIHKLDILAGRAKTIEEKKMNLRGRLISNNSALARVGQYEEEIPDLIKEMQIAEKRRRETENHIFYLEEEKEELYEERESLLLGYRFLKGFSGIMIAAIVICLFVSFAVLQTLREQIWVVLTTIGFVVVALFIGVVILKENIDKELSRNVVLQQKAVKYLNKAKIRLFNQVQYLEFQYHKLGVDSVAKLELYYNRYLKNKNNERIYLQMNETLNEIEEDMLAILSGKGIKIDYINNLSDWVLTPKKLNEMKQVKEEREKAIEQIHGLRAYEEELWKEIYALGQEEHLKEKVAVAIEAYNESMMLDKTEKGA</sequence>
<dbReference type="RefSeq" id="WP_013656940.1">
    <property type="nucleotide sequence ID" value="NC_015275.1"/>
</dbReference>
<reference evidence="3 4" key="1">
    <citation type="journal article" date="2011" name="J. Bacteriol.">
        <title>Complete genome sequence of the cellulose-degrading bacterium Cellulosilyticum lentocellum.</title>
        <authorList>
            <consortium name="US DOE Joint Genome Institute"/>
            <person name="Miller D.A."/>
            <person name="Suen G."/>
            <person name="Bruce D."/>
            <person name="Copeland A."/>
            <person name="Cheng J.F."/>
            <person name="Detter C."/>
            <person name="Goodwin L.A."/>
            <person name="Han C.S."/>
            <person name="Hauser L.J."/>
            <person name="Land M.L."/>
            <person name="Lapidus A."/>
            <person name="Lucas S."/>
            <person name="Meincke L."/>
            <person name="Pitluck S."/>
            <person name="Tapia R."/>
            <person name="Teshima H."/>
            <person name="Woyke T."/>
            <person name="Fox B.G."/>
            <person name="Angert E.R."/>
            <person name="Currie C.R."/>
        </authorList>
    </citation>
    <scope>NUCLEOTIDE SEQUENCE [LARGE SCALE GENOMIC DNA]</scope>
    <source>
        <strain evidence="4">ATCC 49066 / DSM 5427 / NCIMB 11756 / RHM5</strain>
    </source>
</reference>
<dbReference type="Proteomes" id="UP000008467">
    <property type="component" value="Chromosome"/>
</dbReference>
<keyword evidence="2" id="KW-0472">Membrane</keyword>
<keyword evidence="1" id="KW-0175">Coiled coil</keyword>
<keyword evidence="2" id="KW-0812">Transmembrane</keyword>
<protein>
    <submittedName>
        <fullName evidence="3">Uncharacterized protein</fullName>
    </submittedName>
</protein>
<name>F2JP31_CELLD</name>
<dbReference type="AlphaFoldDB" id="F2JP31"/>
<accession>F2JP31</accession>
<organism evidence="3 4">
    <name type="scientific">Cellulosilyticum lentocellum (strain ATCC 49066 / DSM 5427 / NCIMB 11756 / RHM5)</name>
    <name type="common">Clostridium lentocellum</name>
    <dbReference type="NCBI Taxonomy" id="642492"/>
    <lineage>
        <taxon>Bacteria</taxon>
        <taxon>Bacillati</taxon>
        <taxon>Bacillota</taxon>
        <taxon>Clostridia</taxon>
        <taxon>Lachnospirales</taxon>
        <taxon>Cellulosilyticaceae</taxon>
        <taxon>Cellulosilyticum</taxon>
    </lineage>
</organism>
<evidence type="ECO:0000256" key="2">
    <source>
        <dbReference type="SAM" id="Phobius"/>
    </source>
</evidence>
<dbReference type="EMBL" id="CP002582">
    <property type="protein sequence ID" value="ADZ83645.1"/>
    <property type="molecule type" value="Genomic_DNA"/>
</dbReference>
<feature type="transmembrane region" description="Helical" evidence="2">
    <location>
        <begin position="184"/>
        <end position="206"/>
    </location>
</feature>
<evidence type="ECO:0000313" key="3">
    <source>
        <dbReference type="EMBL" id="ADZ83645.1"/>
    </source>
</evidence>
<evidence type="ECO:0000256" key="1">
    <source>
        <dbReference type="SAM" id="Coils"/>
    </source>
</evidence>
<dbReference type="STRING" id="642492.Clole_1926"/>
<feature type="transmembrane region" description="Helical" evidence="2">
    <location>
        <begin position="155"/>
        <end position="178"/>
    </location>
</feature>
<keyword evidence="4" id="KW-1185">Reference proteome</keyword>
<proteinExistence type="predicted"/>
<dbReference type="HOGENOM" id="CLU_729000_0_0_9"/>
<evidence type="ECO:0000313" key="4">
    <source>
        <dbReference type="Proteomes" id="UP000008467"/>
    </source>
</evidence>
<dbReference type="KEGG" id="cle:Clole_1926"/>
<feature type="coiled-coil region" evidence="1">
    <location>
        <begin position="104"/>
        <end position="145"/>
    </location>
</feature>
<keyword evidence="2" id="KW-1133">Transmembrane helix</keyword>